<dbReference type="SUPFAM" id="SSF81324">
    <property type="entry name" value="Voltage-gated potassium channels"/>
    <property type="match status" value="1"/>
</dbReference>
<dbReference type="Pfam" id="PF07885">
    <property type="entry name" value="Ion_trans_2"/>
    <property type="match status" value="1"/>
</dbReference>
<evidence type="ECO:0000256" key="1">
    <source>
        <dbReference type="SAM" id="Phobius"/>
    </source>
</evidence>
<sequence length="179" mass="19333">MTSGPSQELRPRRRRVRFLLLGVVRPLLTVALLVAAYYVLPVGQRLDGGGMALLIGGLALVALLVVWEVRNILRSTYPLLQGVQALALVVPLFLLVFADVYHVLAVTQPGSFTAVLTKTDALYFVVTVFATVGFGDIAAVTATARILVTLQMVGDLIVVGLVLRVIVTAVQRRRDQGRS</sequence>
<keyword evidence="3" id="KW-0407">Ion channel</keyword>
<name>A0ABX1IXT8_9PSEU</name>
<gene>
    <name evidence="3" type="ORF">HFP15_05460</name>
</gene>
<feature type="transmembrane region" description="Helical" evidence="1">
    <location>
        <begin position="121"/>
        <end position="140"/>
    </location>
</feature>
<evidence type="ECO:0000313" key="3">
    <source>
        <dbReference type="EMBL" id="NKQ52323.1"/>
    </source>
</evidence>
<keyword evidence="1" id="KW-1133">Transmembrane helix</keyword>
<reference evidence="3 4" key="1">
    <citation type="submission" date="2020-04" db="EMBL/GenBank/DDBJ databases">
        <title>Novel species.</title>
        <authorList>
            <person name="Teo W.F.A."/>
            <person name="Lipun K."/>
            <person name="Srisuk N."/>
            <person name="Duangmal K."/>
        </authorList>
    </citation>
    <scope>NUCLEOTIDE SEQUENCE [LARGE SCALE GENOMIC DNA]</scope>
    <source>
        <strain evidence="3 4">K13G38</strain>
    </source>
</reference>
<dbReference type="EMBL" id="JAAXLS010000002">
    <property type="protein sequence ID" value="NKQ52323.1"/>
    <property type="molecule type" value="Genomic_DNA"/>
</dbReference>
<evidence type="ECO:0000313" key="4">
    <source>
        <dbReference type="Proteomes" id="UP000715441"/>
    </source>
</evidence>
<accession>A0ABX1IXT8</accession>
<dbReference type="RefSeq" id="WP_168512074.1">
    <property type="nucleotide sequence ID" value="NZ_JAAXLS010000002.1"/>
</dbReference>
<keyword evidence="1" id="KW-0472">Membrane</keyword>
<dbReference type="GO" id="GO:0034220">
    <property type="term" value="P:monoatomic ion transmembrane transport"/>
    <property type="evidence" value="ECO:0007669"/>
    <property type="project" value="UniProtKB-KW"/>
</dbReference>
<proteinExistence type="predicted"/>
<organism evidence="3 4">
    <name type="scientific">Amycolatopsis acididurans</name>
    <dbReference type="NCBI Taxonomy" id="2724524"/>
    <lineage>
        <taxon>Bacteria</taxon>
        <taxon>Bacillati</taxon>
        <taxon>Actinomycetota</taxon>
        <taxon>Actinomycetes</taxon>
        <taxon>Pseudonocardiales</taxon>
        <taxon>Pseudonocardiaceae</taxon>
        <taxon>Amycolatopsis</taxon>
    </lineage>
</organism>
<evidence type="ECO:0000259" key="2">
    <source>
        <dbReference type="Pfam" id="PF07885"/>
    </source>
</evidence>
<keyword evidence="4" id="KW-1185">Reference proteome</keyword>
<protein>
    <submittedName>
        <fullName evidence="3">Two pore domain potassium channel family protein</fullName>
    </submittedName>
</protein>
<comment type="caution">
    <text evidence="3">The sequence shown here is derived from an EMBL/GenBank/DDBJ whole genome shotgun (WGS) entry which is preliminary data.</text>
</comment>
<keyword evidence="3" id="KW-0406">Ion transport</keyword>
<feature type="transmembrane region" description="Helical" evidence="1">
    <location>
        <begin position="18"/>
        <end position="40"/>
    </location>
</feature>
<dbReference type="InterPro" id="IPR013099">
    <property type="entry name" value="K_chnl_dom"/>
</dbReference>
<feature type="transmembrane region" description="Helical" evidence="1">
    <location>
        <begin position="79"/>
        <end position="101"/>
    </location>
</feature>
<keyword evidence="3" id="KW-0813">Transport</keyword>
<feature type="transmembrane region" description="Helical" evidence="1">
    <location>
        <begin position="46"/>
        <end position="67"/>
    </location>
</feature>
<feature type="domain" description="Potassium channel" evidence="2">
    <location>
        <begin position="92"/>
        <end position="171"/>
    </location>
</feature>
<dbReference type="Proteomes" id="UP000715441">
    <property type="component" value="Unassembled WGS sequence"/>
</dbReference>
<dbReference type="Gene3D" id="1.10.287.70">
    <property type="match status" value="1"/>
</dbReference>
<keyword evidence="1" id="KW-0812">Transmembrane</keyword>